<dbReference type="WBParaSite" id="ACRNAN_scaffold1632.g24537.t1">
    <property type="protein sequence ID" value="ACRNAN_scaffold1632.g24537.t1"/>
    <property type="gene ID" value="ACRNAN_scaffold1632.g24537"/>
</dbReference>
<feature type="signal peptide" evidence="1">
    <location>
        <begin position="1"/>
        <end position="22"/>
    </location>
</feature>
<keyword evidence="2" id="KW-1185">Reference proteome</keyword>
<organism evidence="2 3">
    <name type="scientific">Acrobeloides nanus</name>
    <dbReference type="NCBI Taxonomy" id="290746"/>
    <lineage>
        <taxon>Eukaryota</taxon>
        <taxon>Metazoa</taxon>
        <taxon>Ecdysozoa</taxon>
        <taxon>Nematoda</taxon>
        <taxon>Chromadorea</taxon>
        <taxon>Rhabditida</taxon>
        <taxon>Tylenchina</taxon>
        <taxon>Cephalobomorpha</taxon>
        <taxon>Cephaloboidea</taxon>
        <taxon>Cephalobidae</taxon>
        <taxon>Acrobeloides</taxon>
    </lineage>
</organism>
<evidence type="ECO:0000313" key="2">
    <source>
        <dbReference type="Proteomes" id="UP000887540"/>
    </source>
</evidence>
<sequence length="82" mass="9374">MRSSWLMFLYYIIINRKDSAYAIPCYDCRADDGSCNVGECKGMVCVKMETANMDNGKLGSHKWAQPQVCWITTERLNIKSVN</sequence>
<feature type="chain" id="PRO_5037230441" evidence="1">
    <location>
        <begin position="23"/>
        <end position="82"/>
    </location>
</feature>
<keyword evidence="1" id="KW-0732">Signal</keyword>
<evidence type="ECO:0000256" key="1">
    <source>
        <dbReference type="SAM" id="SignalP"/>
    </source>
</evidence>
<protein>
    <submittedName>
        <fullName evidence="3">Secreted protein</fullName>
    </submittedName>
</protein>
<proteinExistence type="predicted"/>
<name>A0A914CZI9_9BILA</name>
<accession>A0A914CZI9</accession>
<evidence type="ECO:0000313" key="3">
    <source>
        <dbReference type="WBParaSite" id="ACRNAN_scaffold1632.g24537.t1"/>
    </source>
</evidence>
<dbReference type="Proteomes" id="UP000887540">
    <property type="component" value="Unplaced"/>
</dbReference>
<dbReference type="AlphaFoldDB" id="A0A914CZI9"/>
<reference evidence="3" key="1">
    <citation type="submission" date="2022-11" db="UniProtKB">
        <authorList>
            <consortium name="WormBaseParasite"/>
        </authorList>
    </citation>
    <scope>IDENTIFICATION</scope>
</reference>